<feature type="transmembrane region" description="Helical" evidence="7">
    <location>
        <begin position="111"/>
        <end position="130"/>
    </location>
</feature>
<dbReference type="AlphaFoldDB" id="A0A0C1TYQ2"/>
<dbReference type="InterPro" id="IPR003370">
    <property type="entry name" value="Chromate_transpt"/>
</dbReference>
<feature type="transmembrane region" description="Helical" evidence="7">
    <location>
        <begin position="136"/>
        <end position="152"/>
    </location>
</feature>
<keyword evidence="3" id="KW-1003">Cell membrane</keyword>
<dbReference type="PANTHER" id="PTHR43663:SF1">
    <property type="entry name" value="CHROMATE TRANSPORTER"/>
    <property type="match status" value="1"/>
</dbReference>
<evidence type="ECO:0000256" key="3">
    <source>
        <dbReference type="ARBA" id="ARBA00022475"/>
    </source>
</evidence>
<dbReference type="PANTHER" id="PTHR43663">
    <property type="entry name" value="CHROMATE TRANSPORT PROTEIN-RELATED"/>
    <property type="match status" value="1"/>
</dbReference>
<gene>
    <name evidence="8" type="ORF">U732_632</name>
</gene>
<accession>A0A0C1TYQ2</accession>
<evidence type="ECO:0000256" key="7">
    <source>
        <dbReference type="SAM" id="Phobius"/>
    </source>
</evidence>
<dbReference type="RefSeq" id="WP_039636609.1">
    <property type="nucleotide sequence ID" value="NZ_AYSO01000020.1"/>
</dbReference>
<comment type="similarity">
    <text evidence="2">Belongs to the chromate ion transporter (CHR) (TC 2.A.51) family.</text>
</comment>
<protein>
    <submittedName>
        <fullName evidence="8">Chromate transporter family protein</fullName>
    </submittedName>
</protein>
<proteinExistence type="inferred from homology"/>
<dbReference type="Proteomes" id="UP000031366">
    <property type="component" value="Unassembled WGS sequence"/>
</dbReference>
<evidence type="ECO:0000313" key="9">
    <source>
        <dbReference type="Proteomes" id="UP000031366"/>
    </source>
</evidence>
<evidence type="ECO:0000313" key="8">
    <source>
        <dbReference type="EMBL" id="KIE44433.1"/>
    </source>
</evidence>
<dbReference type="InterPro" id="IPR052518">
    <property type="entry name" value="CHR_Transporter"/>
</dbReference>
<reference evidence="8 9" key="1">
    <citation type="journal article" date="2015" name="Infect. Genet. Evol.">
        <title>Genomic sequences of six botulinum neurotoxin-producing strains representing three clostridial species illustrate the mobility and diversity of botulinum neurotoxin genes.</title>
        <authorList>
            <person name="Smith T.J."/>
            <person name="Hill K.K."/>
            <person name="Xie G."/>
            <person name="Foley B.T."/>
            <person name="Williamson C.H."/>
            <person name="Foster J.T."/>
            <person name="Johnson S.L."/>
            <person name="Chertkov O."/>
            <person name="Teshima H."/>
            <person name="Gibbons H.S."/>
            <person name="Johnsky L.A."/>
            <person name="Karavis M.A."/>
            <person name="Smith L.A."/>
        </authorList>
    </citation>
    <scope>NUCLEOTIDE SEQUENCE [LARGE SCALE GENOMIC DNA]</scope>
    <source>
        <strain evidence="8 9">CDC 2741</strain>
    </source>
</reference>
<dbReference type="STRING" id="29341.RSJ17_05960"/>
<evidence type="ECO:0000256" key="2">
    <source>
        <dbReference type="ARBA" id="ARBA00005262"/>
    </source>
</evidence>
<dbReference type="GO" id="GO:0005886">
    <property type="term" value="C:plasma membrane"/>
    <property type="evidence" value="ECO:0007669"/>
    <property type="project" value="UniProtKB-SubCell"/>
</dbReference>
<dbReference type="GO" id="GO:0015109">
    <property type="term" value="F:chromate transmembrane transporter activity"/>
    <property type="evidence" value="ECO:0007669"/>
    <property type="project" value="InterPro"/>
</dbReference>
<feature type="transmembrane region" description="Helical" evidence="7">
    <location>
        <begin position="159"/>
        <end position="176"/>
    </location>
</feature>
<feature type="transmembrane region" description="Helical" evidence="7">
    <location>
        <begin position="7"/>
        <end position="29"/>
    </location>
</feature>
<feature type="transmembrane region" description="Helical" evidence="7">
    <location>
        <begin position="72"/>
        <end position="99"/>
    </location>
</feature>
<dbReference type="Pfam" id="PF02417">
    <property type="entry name" value="Chromate_transp"/>
    <property type="match status" value="1"/>
</dbReference>
<keyword evidence="4 7" id="KW-0812">Transmembrane</keyword>
<keyword evidence="6 7" id="KW-0472">Membrane</keyword>
<keyword evidence="9" id="KW-1185">Reference proteome</keyword>
<evidence type="ECO:0000256" key="1">
    <source>
        <dbReference type="ARBA" id="ARBA00004651"/>
    </source>
</evidence>
<comment type="subcellular location">
    <subcellularLocation>
        <location evidence="1">Cell membrane</location>
        <topology evidence="1">Multi-pass membrane protein</topology>
    </subcellularLocation>
</comment>
<evidence type="ECO:0000256" key="6">
    <source>
        <dbReference type="ARBA" id="ARBA00023136"/>
    </source>
</evidence>
<sequence length="178" mass="19562">MHILFKLYLAFLKIGTFGFGGGYAMLSLIEKEIVTNNNWISYTEFIDIIGISQMTPGPVAINSATFVGYRVYGILGSIVATLGVITTSFILVTLAYFFFQKFKESDLLTSALLGMRPALIGLIISVFLSLGRTSYIDFKSVIIAFIIGLMLIKTKIHPILIIVISGILGIVFYGILPF</sequence>
<dbReference type="EMBL" id="AYSO01000020">
    <property type="protein sequence ID" value="KIE44433.1"/>
    <property type="molecule type" value="Genomic_DNA"/>
</dbReference>
<dbReference type="OrthoDB" id="9788907at2"/>
<keyword evidence="5 7" id="KW-1133">Transmembrane helix</keyword>
<comment type="caution">
    <text evidence="8">The sequence shown here is derived from an EMBL/GenBank/DDBJ whole genome shotgun (WGS) entry which is preliminary data.</text>
</comment>
<name>A0A0C1TYQ2_9CLOT</name>
<evidence type="ECO:0000256" key="4">
    <source>
        <dbReference type="ARBA" id="ARBA00022692"/>
    </source>
</evidence>
<evidence type="ECO:0000256" key="5">
    <source>
        <dbReference type="ARBA" id="ARBA00022989"/>
    </source>
</evidence>
<organism evidence="8 9">
    <name type="scientific">Clostridium argentinense CDC 2741</name>
    <dbReference type="NCBI Taxonomy" id="1418104"/>
    <lineage>
        <taxon>Bacteria</taxon>
        <taxon>Bacillati</taxon>
        <taxon>Bacillota</taxon>
        <taxon>Clostridia</taxon>
        <taxon>Eubacteriales</taxon>
        <taxon>Clostridiaceae</taxon>
        <taxon>Clostridium</taxon>
    </lineage>
</organism>